<dbReference type="KEGG" id="moc:BB934_17050"/>
<organism evidence="2">
    <name type="scientific">Microvirga ossetica</name>
    <dbReference type="NCBI Taxonomy" id="1882682"/>
    <lineage>
        <taxon>Bacteria</taxon>
        <taxon>Pseudomonadati</taxon>
        <taxon>Pseudomonadota</taxon>
        <taxon>Alphaproteobacteria</taxon>
        <taxon>Hyphomicrobiales</taxon>
        <taxon>Methylobacteriaceae</taxon>
        <taxon>Microvirga</taxon>
    </lineage>
</organism>
<evidence type="ECO:0000313" key="2">
    <source>
        <dbReference type="EMBL" id="ANY79723.1"/>
    </source>
</evidence>
<gene>
    <name evidence="2" type="ORF">BB934_17050</name>
</gene>
<feature type="signal peptide" evidence="1">
    <location>
        <begin position="1"/>
        <end position="27"/>
    </location>
</feature>
<feature type="chain" id="PRO_5008536151" evidence="1">
    <location>
        <begin position="28"/>
        <end position="319"/>
    </location>
</feature>
<dbReference type="EMBL" id="CP016616">
    <property type="protein sequence ID" value="ANY79723.1"/>
    <property type="molecule type" value="Genomic_DNA"/>
</dbReference>
<sequence>MKFGGASMKAFAAAALGLVLSVQAGFAAEPVFPPASRIGLVPPEEMTVSKRFSGFENPEKAAAINFVEMPADAYQPLVNGLTKDALKRQGMSETSRENLKIGTRTGILIGGTMTGPGAGRKWVMAVKDSGVTALIIAQVRGGGDGYSEAQMRDALKSIALRGPVSIEEQVSALPFRLGDMAGFRPVRVMSGNSVLFTDGPQDIVKAVEQPMFIVAASLNVPVPPAERRGQFAHAALNSNQILKDIKVERSESFRFKGQDWHEIVAKAVEVESGQPIIVMQTIRFEPDRYVRMVGLSRVEQRDRNLPRFRNVIDGIDLSP</sequence>
<accession>A0A1B2EIA4</accession>
<name>A0A1B2EIA4_9HYPH</name>
<evidence type="ECO:0000256" key="1">
    <source>
        <dbReference type="SAM" id="SignalP"/>
    </source>
</evidence>
<dbReference type="AlphaFoldDB" id="A0A1B2EIA4"/>
<keyword evidence="1" id="KW-0732">Signal</keyword>
<proteinExistence type="predicted"/>
<protein>
    <submittedName>
        <fullName evidence="2">Uncharacterized protein</fullName>
    </submittedName>
</protein>
<reference evidence="2" key="1">
    <citation type="submission" date="2016-07" db="EMBL/GenBank/DDBJ databases">
        <title>Microvirga ossetica sp. nov. a new species of rhizobia isolated from root nodules of the legume species Vicia alpestris Steven originated from North Ossetia region in the Caucasus.</title>
        <authorList>
            <person name="Safronova V.I."/>
            <person name="Kuznetsova I.G."/>
            <person name="Sazanova A.L."/>
            <person name="Belimov A."/>
            <person name="Andronov E."/>
            <person name="Osledkin Y.S."/>
            <person name="Onishchuk O.P."/>
            <person name="Kurchak O.N."/>
            <person name="Shaposhnikov A.I."/>
            <person name="Willems A."/>
            <person name="Tikhonovich I.A."/>
        </authorList>
    </citation>
    <scope>NUCLEOTIDE SEQUENCE [LARGE SCALE GENOMIC DNA]</scope>
    <source>
        <strain evidence="2">V5/3M</strain>
    </source>
</reference>